<keyword evidence="3" id="KW-1185">Reference proteome</keyword>
<proteinExistence type="predicted"/>
<dbReference type="SMART" id="SM01001">
    <property type="entry name" value="AIRC"/>
    <property type="match status" value="1"/>
</dbReference>
<evidence type="ECO:0000313" key="3">
    <source>
        <dbReference type="Proteomes" id="UP000598174"/>
    </source>
</evidence>
<dbReference type="GO" id="GO:0016787">
    <property type="term" value="F:hydrolase activity"/>
    <property type="evidence" value="ECO:0007669"/>
    <property type="project" value="InterPro"/>
</dbReference>
<reference evidence="2" key="1">
    <citation type="submission" date="2021-01" db="EMBL/GenBank/DDBJ databases">
        <title>Whole genome shotgun sequence of Actinoplanes ferrugineus NBRC 15555.</title>
        <authorList>
            <person name="Komaki H."/>
            <person name="Tamura T."/>
        </authorList>
    </citation>
    <scope>NUCLEOTIDE SEQUENCE</scope>
    <source>
        <strain evidence="2">NBRC 15555</strain>
    </source>
</reference>
<protein>
    <submittedName>
        <fullName evidence="2">1-(5-phosphoribosyl)-5-amino-4-imidazole-carboxyl ate carboxylase</fullName>
    </submittedName>
</protein>
<comment type="caution">
    <text evidence="2">The sequence shown here is derived from an EMBL/GenBank/DDBJ whole genome shotgun (WGS) entry which is preliminary data.</text>
</comment>
<dbReference type="Proteomes" id="UP000598174">
    <property type="component" value="Unassembled WGS sequence"/>
</dbReference>
<dbReference type="RefSeq" id="WP_239117723.1">
    <property type="nucleotide sequence ID" value="NZ_BAAABP010000031.1"/>
</dbReference>
<dbReference type="Gene3D" id="3.40.50.1970">
    <property type="match status" value="1"/>
</dbReference>
<organism evidence="2 3">
    <name type="scientific">Paractinoplanes ferrugineus</name>
    <dbReference type="NCBI Taxonomy" id="113564"/>
    <lineage>
        <taxon>Bacteria</taxon>
        <taxon>Bacillati</taxon>
        <taxon>Actinomycetota</taxon>
        <taxon>Actinomycetes</taxon>
        <taxon>Micromonosporales</taxon>
        <taxon>Micromonosporaceae</taxon>
        <taxon>Paractinoplanes</taxon>
    </lineage>
</organism>
<dbReference type="Pfam" id="PF00731">
    <property type="entry name" value="AIRC"/>
    <property type="match status" value="1"/>
</dbReference>
<evidence type="ECO:0000313" key="2">
    <source>
        <dbReference type="EMBL" id="GIE10325.1"/>
    </source>
</evidence>
<dbReference type="SUPFAM" id="SSF52255">
    <property type="entry name" value="N5-CAIR mutase (phosphoribosylaminoimidazole carboxylase, PurE)"/>
    <property type="match status" value="1"/>
</dbReference>
<dbReference type="EMBL" id="BOMM01000016">
    <property type="protein sequence ID" value="GIE10325.1"/>
    <property type="molecule type" value="Genomic_DNA"/>
</dbReference>
<dbReference type="InterPro" id="IPR039476">
    <property type="entry name" value="P2CMN_synthase_LarB"/>
</dbReference>
<name>A0A919IXM0_9ACTN</name>
<dbReference type="GO" id="GO:0006189">
    <property type="term" value="P:'de novo' IMP biosynthetic process"/>
    <property type="evidence" value="ECO:0007669"/>
    <property type="project" value="InterPro"/>
</dbReference>
<dbReference type="AlphaFoldDB" id="A0A919IXM0"/>
<accession>A0A919IXM0</accession>
<gene>
    <name evidence="2" type="ORF">Afe05nite_21650</name>
</gene>
<dbReference type="PANTHER" id="PTHR43064">
    <property type="entry name" value="PHOSPHORIBOSYLAMINOIMIDAZOLE CARBOXYLASE-RELATED"/>
    <property type="match status" value="1"/>
</dbReference>
<dbReference type="InterPro" id="IPR000031">
    <property type="entry name" value="PurE_dom"/>
</dbReference>
<feature type="domain" description="PurE" evidence="1">
    <location>
        <begin position="87"/>
        <end position="219"/>
    </location>
</feature>
<sequence>MVTDQAELRLDPERFRRTGIAEAVYAPGKSPEQCAAAVAGLLAGGPAGPVLLTRAAPEQVEAARERNPGATETAAGLVWHALPPAPGTVLVLTAGTGDLPVAREAVAVLAAYGHDSTLVADVGVAGLHRVLAQRRRLAEADVVIVVAGMEGALASVAAGLTGAPVIAVPTSTGYGSGLEGVTALLAMTASCSPGVTVVGIDNGFGAGCAAVRTLRPLTGGPR</sequence>
<dbReference type="NCBIfam" id="NF033503">
    <property type="entry name" value="LarB"/>
    <property type="match status" value="1"/>
</dbReference>
<evidence type="ECO:0000259" key="1">
    <source>
        <dbReference type="SMART" id="SM01001"/>
    </source>
</evidence>
<dbReference type="PANTHER" id="PTHR43064:SF1">
    <property type="entry name" value="SLL1489 PROTEIN"/>
    <property type="match status" value="1"/>
</dbReference>